<dbReference type="Pfam" id="PF21537">
    <property type="entry name" value="DUF1980_C"/>
    <property type="match status" value="1"/>
</dbReference>
<protein>
    <recommendedName>
        <fullName evidence="2">DUF1980 domain-containing protein</fullName>
    </recommendedName>
</protein>
<reference evidence="3 4" key="1">
    <citation type="submission" date="2019-08" db="EMBL/GenBank/DDBJ databases">
        <title>In-depth cultivation of the pig gut microbiome towards novel bacterial diversity and tailored functional studies.</title>
        <authorList>
            <person name="Wylensek D."/>
            <person name="Hitch T.C.A."/>
            <person name="Clavel T."/>
        </authorList>
    </citation>
    <scope>NUCLEOTIDE SEQUENCE [LARGE SCALE GENOMIC DNA]</scope>
    <source>
        <strain evidence="3 4">WCA-383-APC-5B</strain>
    </source>
</reference>
<feature type="transmembrane region" description="Helical" evidence="1">
    <location>
        <begin position="39"/>
        <end position="56"/>
    </location>
</feature>
<evidence type="ECO:0000259" key="2">
    <source>
        <dbReference type="Pfam" id="PF21537"/>
    </source>
</evidence>
<feature type="transmembrane region" description="Helical" evidence="1">
    <location>
        <begin position="9"/>
        <end position="27"/>
    </location>
</feature>
<feature type="domain" description="DUF1980" evidence="2">
    <location>
        <begin position="110"/>
        <end position="225"/>
    </location>
</feature>
<evidence type="ECO:0000256" key="1">
    <source>
        <dbReference type="SAM" id="Phobius"/>
    </source>
</evidence>
<dbReference type="RefSeq" id="WP_154532155.1">
    <property type="nucleotide sequence ID" value="NZ_JAXFSD010000140.1"/>
</dbReference>
<dbReference type="EMBL" id="VULX01000026">
    <property type="protein sequence ID" value="MSR92260.1"/>
    <property type="molecule type" value="Genomic_DNA"/>
</dbReference>
<dbReference type="InterPro" id="IPR052955">
    <property type="entry name" value="UPF0703_membrane_permease"/>
</dbReference>
<keyword evidence="1" id="KW-0812">Transmembrane</keyword>
<dbReference type="PANTHER" id="PTHR40047">
    <property type="entry name" value="UPF0703 PROTEIN YCGQ"/>
    <property type="match status" value="1"/>
</dbReference>
<name>A0A7X2N043_9CLOT</name>
<keyword evidence="1" id="KW-1133">Transmembrane helix</keyword>
<dbReference type="AlphaFoldDB" id="A0A7X2N043"/>
<gene>
    <name evidence="3" type="ORF">FYJ33_12880</name>
</gene>
<dbReference type="PANTHER" id="PTHR40047:SF1">
    <property type="entry name" value="UPF0703 PROTEIN YCGQ"/>
    <property type="match status" value="1"/>
</dbReference>
<keyword evidence="4" id="KW-1185">Reference proteome</keyword>
<sequence length="227" mass="25657">MRRFNVNELLWTCTLVFIDCIIIYGIITGNIYNILSRRLVNFSYVAVICIAIFAVVQIPKIFTVADRGGVKKSNSIFILAISVMAVGISSQAKVYGTNNMISVVIMEEHHNHEEETIPDGTIDMSDEKFYCYLEQMQKSPDKYNGRKVKVSGQLRYQNNQYLITKSVMNCCAADVKVYGIILNGAEEETLSDGKECTIYGEVKVIPVKFNNKNIKLPAIYVKEVQNK</sequence>
<keyword evidence="1" id="KW-0472">Membrane</keyword>
<evidence type="ECO:0000313" key="4">
    <source>
        <dbReference type="Proteomes" id="UP000460287"/>
    </source>
</evidence>
<comment type="caution">
    <text evidence="3">The sequence shown here is derived from an EMBL/GenBank/DDBJ whole genome shotgun (WGS) entry which is preliminary data.</text>
</comment>
<feature type="transmembrane region" description="Helical" evidence="1">
    <location>
        <begin position="76"/>
        <end position="96"/>
    </location>
</feature>
<organism evidence="3 4">
    <name type="scientific">Inconstantimicrobium porci</name>
    <dbReference type="NCBI Taxonomy" id="2652291"/>
    <lineage>
        <taxon>Bacteria</taxon>
        <taxon>Bacillati</taxon>
        <taxon>Bacillota</taxon>
        <taxon>Clostridia</taxon>
        <taxon>Eubacteriales</taxon>
        <taxon>Clostridiaceae</taxon>
        <taxon>Inconstantimicrobium</taxon>
    </lineage>
</organism>
<proteinExistence type="predicted"/>
<evidence type="ECO:0000313" key="3">
    <source>
        <dbReference type="EMBL" id="MSR92260.1"/>
    </source>
</evidence>
<dbReference type="InterPro" id="IPR048447">
    <property type="entry name" value="DUF1980_C"/>
</dbReference>
<accession>A0A7X2N043</accession>
<dbReference type="Proteomes" id="UP000460287">
    <property type="component" value="Unassembled WGS sequence"/>
</dbReference>